<keyword evidence="22" id="KW-1185">Reference proteome</keyword>
<dbReference type="GO" id="GO:0007160">
    <property type="term" value="P:cell-matrix adhesion"/>
    <property type="evidence" value="ECO:0007669"/>
    <property type="project" value="TreeGrafter"/>
</dbReference>
<dbReference type="InterPro" id="IPR032695">
    <property type="entry name" value="Integrin_dom_sf"/>
</dbReference>
<evidence type="ECO:0000256" key="16">
    <source>
        <dbReference type="RuleBase" id="RU003762"/>
    </source>
</evidence>
<dbReference type="Gene3D" id="2.60.40.1460">
    <property type="entry name" value="Integrin domains. Chain A, domain 2"/>
    <property type="match status" value="1"/>
</dbReference>
<feature type="domain" description="Integrin alpha second immunoglobulin-like" evidence="19">
    <location>
        <begin position="587"/>
        <end position="720"/>
    </location>
</feature>
<gene>
    <name evidence="21" type="primary">LOC101871563</name>
</gene>
<dbReference type="Gene3D" id="1.20.5.930">
    <property type="entry name" value="Bicelle-embedded integrin alpha(iib) transmembrane segment"/>
    <property type="match status" value="1"/>
</dbReference>
<evidence type="ECO:0000256" key="6">
    <source>
        <dbReference type="ARBA" id="ARBA00022729"/>
    </source>
</evidence>
<evidence type="ECO:0000256" key="3">
    <source>
        <dbReference type="ARBA" id="ARBA00022685"/>
    </source>
</evidence>
<evidence type="ECO:0000313" key="22">
    <source>
        <dbReference type="Proteomes" id="UP000694405"/>
    </source>
</evidence>
<dbReference type="InterPro" id="IPR000413">
    <property type="entry name" value="Integrin_alpha"/>
</dbReference>
<keyword evidence="4 16" id="KW-0812">Transmembrane</keyword>
<dbReference type="AlphaFoldDB" id="A0A8V5FR91"/>
<evidence type="ECO:0000256" key="14">
    <source>
        <dbReference type="ARBA" id="ARBA00023170"/>
    </source>
</evidence>
<dbReference type="GO" id="GO:0046872">
    <property type="term" value="F:metal ion binding"/>
    <property type="evidence" value="ECO:0007669"/>
    <property type="project" value="UniProtKB-KW"/>
</dbReference>
<dbReference type="InterPro" id="IPR048285">
    <property type="entry name" value="Integrin_alpha_Ig-like_2"/>
</dbReference>
<evidence type="ECO:0000259" key="18">
    <source>
        <dbReference type="Pfam" id="PF08441"/>
    </source>
</evidence>
<feature type="domain" description="Integrin alpha first immunoglubulin-like" evidence="18">
    <location>
        <begin position="430"/>
        <end position="586"/>
    </location>
</feature>
<evidence type="ECO:0000256" key="17">
    <source>
        <dbReference type="SAM" id="MobiDB-lite"/>
    </source>
</evidence>
<evidence type="ECO:0000259" key="19">
    <source>
        <dbReference type="Pfam" id="PF20805"/>
    </source>
</evidence>
<proteinExistence type="inferred from homology"/>
<evidence type="ECO:0000256" key="4">
    <source>
        <dbReference type="ARBA" id="ARBA00022692"/>
    </source>
</evidence>
<dbReference type="Gene3D" id="2.130.10.130">
    <property type="entry name" value="Integrin alpha, N-terminal"/>
    <property type="match status" value="1"/>
</dbReference>
<comment type="similarity">
    <text evidence="2 16">Belongs to the integrin alpha chain family.</text>
</comment>
<evidence type="ECO:0000256" key="9">
    <source>
        <dbReference type="ARBA" id="ARBA00022889"/>
    </source>
</evidence>
<feature type="domain" description="Integrin alpha third immunoglobulin-like" evidence="20">
    <location>
        <begin position="827"/>
        <end position="906"/>
    </location>
</feature>
<dbReference type="Pfam" id="PF08441">
    <property type="entry name" value="Integrin_A_Ig_1"/>
    <property type="match status" value="1"/>
</dbReference>
<dbReference type="Gene3D" id="2.60.40.1530">
    <property type="entry name" value="ntegrin, alpha v. Chain A, domain 4"/>
    <property type="match status" value="2"/>
</dbReference>
<keyword evidence="14 16" id="KW-0675">Receptor</keyword>
<dbReference type="FunFam" id="2.130.10.130:FF:000003">
    <property type="entry name" value="Integrin alpha V"/>
    <property type="match status" value="1"/>
</dbReference>
<dbReference type="InterPro" id="IPR013519">
    <property type="entry name" value="Int_alpha_beta-p"/>
</dbReference>
<evidence type="ECO:0000256" key="5">
    <source>
        <dbReference type="ARBA" id="ARBA00022723"/>
    </source>
</evidence>
<accession>A0A8V5FR91</accession>
<keyword evidence="6 16" id="KW-0732">Signal</keyword>
<dbReference type="Gene3D" id="2.60.40.1510">
    <property type="entry name" value="ntegrin, alpha v. Chain A, domain 3"/>
    <property type="match status" value="1"/>
</dbReference>
<keyword evidence="11 16" id="KW-0401">Integrin</keyword>
<feature type="transmembrane region" description="Helical" evidence="16">
    <location>
        <begin position="917"/>
        <end position="939"/>
    </location>
</feature>
<evidence type="ECO:0000256" key="12">
    <source>
        <dbReference type="ARBA" id="ARBA00023136"/>
    </source>
</evidence>
<dbReference type="SMART" id="SM00191">
    <property type="entry name" value="Int_alpha"/>
    <property type="match status" value="4"/>
</dbReference>
<dbReference type="Pfam" id="PF01839">
    <property type="entry name" value="FG-GAP"/>
    <property type="match status" value="1"/>
</dbReference>
<feature type="domain" description="Integrin alpha third immunoglobulin-like" evidence="20">
    <location>
        <begin position="733"/>
        <end position="825"/>
    </location>
</feature>
<evidence type="ECO:0000256" key="11">
    <source>
        <dbReference type="ARBA" id="ARBA00023037"/>
    </source>
</evidence>
<dbReference type="InterPro" id="IPR013649">
    <property type="entry name" value="Integrin_alpha_Ig-like_1"/>
</dbReference>
<evidence type="ECO:0000256" key="10">
    <source>
        <dbReference type="ARBA" id="ARBA00022989"/>
    </source>
</evidence>
<evidence type="ECO:0000256" key="7">
    <source>
        <dbReference type="ARBA" id="ARBA00022737"/>
    </source>
</evidence>
<dbReference type="InterPro" id="IPR013517">
    <property type="entry name" value="FG-GAP"/>
</dbReference>
<dbReference type="PROSITE" id="PS51470">
    <property type="entry name" value="FG_GAP"/>
    <property type="match status" value="5"/>
</dbReference>
<dbReference type="Ensembl" id="ENSMUNT00000032570.1">
    <property type="protein sequence ID" value="ENSMUNP00000029110.1"/>
    <property type="gene ID" value="ENSMUNG00000015363.2"/>
</dbReference>
<dbReference type="GO" id="GO:0007229">
    <property type="term" value="P:integrin-mediated signaling pathway"/>
    <property type="evidence" value="ECO:0007669"/>
    <property type="project" value="UniProtKB-KW"/>
</dbReference>
<keyword evidence="7" id="KW-0677">Repeat</keyword>
<dbReference type="SUPFAM" id="SSF69179">
    <property type="entry name" value="Integrin domains"/>
    <property type="match status" value="3"/>
</dbReference>
<comment type="subcellular location">
    <subcellularLocation>
        <location evidence="1 16">Membrane</location>
        <topology evidence="1 16">Single-pass type I membrane protein</topology>
    </subcellularLocation>
</comment>
<keyword evidence="5" id="KW-0479">Metal-binding</keyword>
<dbReference type="GO" id="GO:0098609">
    <property type="term" value="P:cell-cell adhesion"/>
    <property type="evidence" value="ECO:0007669"/>
    <property type="project" value="TreeGrafter"/>
</dbReference>
<keyword evidence="8" id="KW-0106">Calcium</keyword>
<feature type="signal peptide" evidence="16">
    <location>
        <begin position="1"/>
        <end position="21"/>
    </location>
</feature>
<evidence type="ECO:0000256" key="15">
    <source>
        <dbReference type="ARBA" id="ARBA00023180"/>
    </source>
</evidence>
<organism evidence="21 22">
    <name type="scientific">Melopsittacus undulatus</name>
    <name type="common">Budgerigar</name>
    <name type="synonym">Psittacus undulatus</name>
    <dbReference type="NCBI Taxonomy" id="13146"/>
    <lineage>
        <taxon>Eukaryota</taxon>
        <taxon>Metazoa</taxon>
        <taxon>Chordata</taxon>
        <taxon>Craniata</taxon>
        <taxon>Vertebrata</taxon>
        <taxon>Euteleostomi</taxon>
        <taxon>Archelosauria</taxon>
        <taxon>Archosauria</taxon>
        <taxon>Dinosauria</taxon>
        <taxon>Saurischia</taxon>
        <taxon>Theropoda</taxon>
        <taxon>Coelurosauria</taxon>
        <taxon>Aves</taxon>
        <taxon>Neognathae</taxon>
        <taxon>Neoaves</taxon>
        <taxon>Telluraves</taxon>
        <taxon>Australaves</taxon>
        <taxon>Psittaciformes</taxon>
        <taxon>Psittaculidae</taxon>
        <taxon>Melopsittacus</taxon>
    </lineage>
</organism>
<dbReference type="Pfam" id="PF20805">
    <property type="entry name" value="Integrin_A_Ig_2"/>
    <property type="match status" value="1"/>
</dbReference>
<evidence type="ECO:0000256" key="1">
    <source>
        <dbReference type="ARBA" id="ARBA00004479"/>
    </source>
</evidence>
<sequence length="971" mass="107482">MLGLWLRLLALLGGALAPSGAFNLDVERPAVYSGPQGSYFGFAVDFFAPDPSSVFLLVGAPKANTTQHNIVEGGQVLKCNWNSNRNCQPIVFDSTGNRDFAPDDPLEFKSHQWFGASVRSKTDKILACAPLYHWRTETKQEREPVGTCYLLAGSKSVEYAPCRSTTIDADGQGFCQGGFSIDFTKGDRVLLGGPGSFYWQGQLISDRVTEIVAKYDSKVYSAKYDDQLATRPASAAFDDSYLDFVSGVPRAARTLGMVSIYNGKNMSSMYNFTGEQVCSFTDYTDLFIGAPLFMDRSSDGKLQEVGQVSICLQRASGGFHITKLNGFEIFARFSSSIAPLGDLDQDGFNDIAVAAPYGGEGKRGLVYIYNGRANGLNAVPSQILEGQWAARTMPPSFGYSLKGATDVDKNGYPDLIVGAFGVDRAVLYRARPVIRVNAALEVNPTILNPENKACSLSDVKVSCFKVKFCLKADGKGKLPNSLNFQVELLLDKLKQKGAIRRALFLHSKQPSHSKNMTITKGGKMNCEELDAFLRDESEFRDKLTPITIFMEYRLDYRTAADATGLQPILNQFTPANMSRQAHILLDCGDDNVCKPKLKVSVESDQKQIYIGDDNPLTLIVSAQNLGEGAYEAELFVIVPPQADFIGVVRNNEALARLSCAFKTENQTRMVVCDLGNPMKAGIKLLAGLRFSVHQQSEMDTSVKFDLQIRSSNLYDNLSPVAFYQADLAILAAVEIRGVSSPDHIFLPVANWQPKENPETEDDIGPLVQHIYELRNNGPSAFSKVMMTLQWPYKYKNYTLLYIVQYEIDGPMNCTSDMEINPLKIKGCGTADCLKIVCQVGHLERGKSAILYLKSRLWTQTFMNKENQNHSYSLKSSASFNVIEFPYKNLSFEDVHNSTVVTTNITWGIQPQSMPVPVWVIILAVVAGLLLLAVLVFVMYRMGFFKRVRPPQEEQEREQLQPHENGEGTSEA</sequence>
<keyword evidence="9 16" id="KW-0130">Cell adhesion</keyword>
<feature type="chain" id="PRO_5039968398" description="Integrin subunit alpha V" evidence="16">
    <location>
        <begin position="22"/>
        <end position="971"/>
    </location>
</feature>
<keyword evidence="12 16" id="KW-0472">Membrane</keyword>
<keyword evidence="13" id="KW-1015">Disulfide bond</keyword>
<dbReference type="PANTHER" id="PTHR23220">
    <property type="entry name" value="INTEGRIN ALPHA"/>
    <property type="match status" value="1"/>
</dbReference>
<dbReference type="FunFam" id="2.60.40.1510:FF:000001">
    <property type="entry name" value="Integrin alpha V"/>
    <property type="match status" value="1"/>
</dbReference>
<dbReference type="SUPFAM" id="SSF69318">
    <property type="entry name" value="Integrin alpha N-terminal domain"/>
    <property type="match status" value="1"/>
</dbReference>
<dbReference type="FunFam" id="1.20.5.930:FF:000001">
    <property type="entry name" value="Integrin subunit alpha V"/>
    <property type="match status" value="1"/>
</dbReference>
<feature type="compositionally biased region" description="Basic and acidic residues" evidence="17">
    <location>
        <begin position="950"/>
        <end position="965"/>
    </location>
</feature>
<dbReference type="Pfam" id="PF20806">
    <property type="entry name" value="Integrin_A_Ig_3"/>
    <property type="match status" value="2"/>
</dbReference>
<feature type="region of interest" description="Disordered" evidence="17">
    <location>
        <begin position="950"/>
        <end position="971"/>
    </location>
</feature>
<dbReference type="PRINTS" id="PR01185">
    <property type="entry name" value="INTEGRINA"/>
</dbReference>
<evidence type="ECO:0008006" key="23">
    <source>
        <dbReference type="Google" id="ProtNLM"/>
    </source>
</evidence>
<evidence type="ECO:0000256" key="8">
    <source>
        <dbReference type="ARBA" id="ARBA00022837"/>
    </source>
</evidence>
<reference evidence="21" key="3">
    <citation type="submission" date="2025-09" db="UniProtKB">
        <authorList>
            <consortium name="Ensembl"/>
        </authorList>
    </citation>
    <scope>IDENTIFICATION</scope>
</reference>
<keyword evidence="15" id="KW-0325">Glycoprotein</keyword>
<dbReference type="PANTHER" id="PTHR23220:SF4">
    <property type="entry name" value="INTEGRIN ALPHA-V"/>
    <property type="match status" value="1"/>
</dbReference>
<keyword evidence="3" id="KW-0165">Cleavage on pair of basic residues</keyword>
<evidence type="ECO:0000256" key="2">
    <source>
        <dbReference type="ARBA" id="ARBA00008054"/>
    </source>
</evidence>
<evidence type="ECO:0000313" key="21">
    <source>
        <dbReference type="Ensembl" id="ENSMUNP00000029110.1"/>
    </source>
</evidence>
<dbReference type="Proteomes" id="UP000694405">
    <property type="component" value="Chromosome 8"/>
</dbReference>
<dbReference type="InterPro" id="IPR018184">
    <property type="entry name" value="Integrin_alpha_C_CS"/>
</dbReference>
<evidence type="ECO:0000259" key="20">
    <source>
        <dbReference type="Pfam" id="PF20806"/>
    </source>
</evidence>
<dbReference type="InterPro" id="IPR028994">
    <property type="entry name" value="Integrin_alpha_N"/>
</dbReference>
<dbReference type="InterPro" id="IPR048286">
    <property type="entry name" value="Integrin_alpha_Ig-like_3"/>
</dbReference>
<protein>
    <recommendedName>
        <fullName evidence="23">Integrin subunit alpha V</fullName>
    </recommendedName>
</protein>
<dbReference type="GO" id="GO:0001525">
    <property type="term" value="P:angiogenesis"/>
    <property type="evidence" value="ECO:0007669"/>
    <property type="project" value="TreeGrafter"/>
</dbReference>
<name>A0A8V5FR91_MELUD</name>
<dbReference type="Pfam" id="PF00357">
    <property type="entry name" value="Integrin_alpha"/>
    <property type="match status" value="1"/>
</dbReference>
<evidence type="ECO:0000256" key="13">
    <source>
        <dbReference type="ARBA" id="ARBA00023157"/>
    </source>
</evidence>
<dbReference type="GO" id="GO:0008305">
    <property type="term" value="C:integrin complex"/>
    <property type="evidence" value="ECO:0007669"/>
    <property type="project" value="InterPro"/>
</dbReference>
<dbReference type="GO" id="GO:0033627">
    <property type="term" value="P:cell adhesion mediated by integrin"/>
    <property type="evidence" value="ECO:0007669"/>
    <property type="project" value="TreeGrafter"/>
</dbReference>
<dbReference type="PROSITE" id="PS00242">
    <property type="entry name" value="INTEGRIN_ALPHA"/>
    <property type="match status" value="1"/>
</dbReference>
<reference evidence="21" key="1">
    <citation type="submission" date="2020-03" db="EMBL/GenBank/DDBJ databases">
        <title>Melopsittacus undulatus (budgerigar) genome, bMelUnd1, maternal haplotype with Z.</title>
        <authorList>
            <person name="Gedman G."/>
            <person name="Mountcastle J."/>
            <person name="Haase B."/>
            <person name="Formenti G."/>
            <person name="Wright T."/>
            <person name="Apodaca J."/>
            <person name="Pelan S."/>
            <person name="Chow W."/>
            <person name="Rhie A."/>
            <person name="Howe K."/>
            <person name="Fedrigo O."/>
            <person name="Jarvis E.D."/>
        </authorList>
    </citation>
    <scope>NUCLEOTIDE SEQUENCE [LARGE SCALE GENOMIC DNA]</scope>
</reference>
<reference evidence="21" key="2">
    <citation type="submission" date="2025-08" db="UniProtKB">
        <authorList>
            <consortium name="Ensembl"/>
        </authorList>
    </citation>
    <scope>IDENTIFICATION</scope>
</reference>
<dbReference type="FunFam" id="2.60.40.1460:FF:000001">
    <property type="entry name" value="Integrin, alpha V"/>
    <property type="match status" value="1"/>
</dbReference>
<dbReference type="GO" id="GO:0009897">
    <property type="term" value="C:external side of plasma membrane"/>
    <property type="evidence" value="ECO:0007669"/>
    <property type="project" value="TreeGrafter"/>
</dbReference>
<keyword evidence="10 16" id="KW-1133">Transmembrane helix</keyword>
<dbReference type="GO" id="GO:0005178">
    <property type="term" value="F:integrin binding"/>
    <property type="evidence" value="ECO:0007669"/>
    <property type="project" value="TreeGrafter"/>
</dbReference>